<dbReference type="InterPro" id="IPR050811">
    <property type="entry name" value="Phosphate_ABC_transporter"/>
</dbReference>
<dbReference type="Pfam" id="PF12849">
    <property type="entry name" value="PBP_like_2"/>
    <property type="match status" value="1"/>
</dbReference>
<accession>A0A1Z4GIF9</accession>
<dbReference type="InterPro" id="IPR024370">
    <property type="entry name" value="PBP_domain"/>
</dbReference>
<sequence>MMKIITARVILGLVVLGLCSCNAIKSTTTNNSSQTTSQNDVQTQPPIKIAGSSSSITVLKVLTEAYQAQNKTAKVEFISHSQSEGAIAALKNDIVDIAGSSHKLKPEEDNGKIQYRELAQDLLVVFTHNSVKGVTNLTTNQLKSIYAGKITNWQELGGPNAQIVVLDRPEDESAKKLLRKYYLGQDKTTTKAVILNKEGELIDTLQSTPYSIGAFSLAYSAINQLPVNRLKLNGIEPNKDNFTNGKYQMVRHLGVIWHKAPTPTTQKFIDFIFSSEGHKLLQDKNFIPSN</sequence>
<evidence type="ECO:0000256" key="1">
    <source>
        <dbReference type="ARBA" id="ARBA00022729"/>
    </source>
</evidence>
<feature type="chain" id="PRO_5012261132" evidence="2">
    <location>
        <begin position="26"/>
        <end position="290"/>
    </location>
</feature>
<gene>
    <name evidence="4" type="ORF">NIES21_31370</name>
</gene>
<dbReference type="PANTHER" id="PTHR30570">
    <property type="entry name" value="PERIPLASMIC PHOSPHATE BINDING COMPONENT OF PHOSPHATE ABC TRANSPORTER"/>
    <property type="match status" value="1"/>
</dbReference>
<keyword evidence="5" id="KW-1185">Reference proteome</keyword>
<protein>
    <submittedName>
        <fullName evidence="4">Phosphate transport system substrate-binding protein</fullName>
    </submittedName>
</protein>
<dbReference type="OrthoDB" id="9790048at2"/>
<evidence type="ECO:0000256" key="2">
    <source>
        <dbReference type="SAM" id="SignalP"/>
    </source>
</evidence>
<name>A0A1Z4GIF9_9CYAN</name>
<feature type="signal peptide" evidence="2">
    <location>
        <begin position="1"/>
        <end position="25"/>
    </location>
</feature>
<dbReference type="AlphaFoldDB" id="A0A1Z4GIF9"/>
<feature type="domain" description="PBP" evidence="3">
    <location>
        <begin position="39"/>
        <end position="276"/>
    </location>
</feature>
<organism evidence="4 5">
    <name type="scientific">Anabaenopsis circularis NIES-21</name>
    <dbReference type="NCBI Taxonomy" id="1085406"/>
    <lineage>
        <taxon>Bacteria</taxon>
        <taxon>Bacillati</taxon>
        <taxon>Cyanobacteriota</taxon>
        <taxon>Cyanophyceae</taxon>
        <taxon>Nostocales</taxon>
        <taxon>Nodulariaceae</taxon>
        <taxon>Anabaenopsis</taxon>
    </lineage>
</organism>
<keyword evidence="1 2" id="KW-0732">Signal</keyword>
<dbReference type="SUPFAM" id="SSF53850">
    <property type="entry name" value="Periplasmic binding protein-like II"/>
    <property type="match status" value="1"/>
</dbReference>
<dbReference type="PROSITE" id="PS51257">
    <property type="entry name" value="PROKAR_LIPOPROTEIN"/>
    <property type="match status" value="1"/>
</dbReference>
<evidence type="ECO:0000313" key="5">
    <source>
        <dbReference type="Proteomes" id="UP000218287"/>
    </source>
</evidence>
<evidence type="ECO:0000313" key="4">
    <source>
        <dbReference type="EMBL" id="BAY17301.1"/>
    </source>
</evidence>
<dbReference type="EMBL" id="AP018174">
    <property type="protein sequence ID" value="BAY17301.1"/>
    <property type="molecule type" value="Genomic_DNA"/>
</dbReference>
<dbReference type="Gene3D" id="3.40.190.10">
    <property type="entry name" value="Periplasmic binding protein-like II"/>
    <property type="match status" value="2"/>
</dbReference>
<proteinExistence type="predicted"/>
<dbReference type="Proteomes" id="UP000218287">
    <property type="component" value="Chromosome"/>
</dbReference>
<reference evidence="4 5" key="1">
    <citation type="submission" date="2017-06" db="EMBL/GenBank/DDBJ databases">
        <title>Genome sequencing of cyanobaciteial culture collection at National Institute for Environmental Studies (NIES).</title>
        <authorList>
            <person name="Hirose Y."/>
            <person name="Shimura Y."/>
            <person name="Fujisawa T."/>
            <person name="Nakamura Y."/>
            <person name="Kawachi M."/>
        </authorList>
    </citation>
    <scope>NUCLEOTIDE SEQUENCE [LARGE SCALE GENOMIC DNA]</scope>
    <source>
        <strain evidence="4 5">NIES-21</strain>
    </source>
</reference>
<dbReference type="PANTHER" id="PTHR30570:SF1">
    <property type="entry name" value="PHOSPHATE-BINDING PROTEIN PSTS"/>
    <property type="match status" value="1"/>
</dbReference>
<evidence type="ECO:0000259" key="3">
    <source>
        <dbReference type="Pfam" id="PF12849"/>
    </source>
</evidence>